<feature type="domain" description="N-acetyltransferase" evidence="1">
    <location>
        <begin position="1"/>
        <end position="138"/>
    </location>
</feature>
<dbReference type="InterPro" id="IPR000182">
    <property type="entry name" value="GNAT_dom"/>
</dbReference>
<evidence type="ECO:0000313" key="2">
    <source>
        <dbReference type="EMBL" id="MCB5197861.1"/>
    </source>
</evidence>
<dbReference type="SUPFAM" id="SSF55729">
    <property type="entry name" value="Acyl-CoA N-acyltransferases (Nat)"/>
    <property type="match status" value="1"/>
</dbReference>
<name>A0ABS8BQ62_9RHOB</name>
<dbReference type="Gene3D" id="3.40.630.30">
    <property type="match status" value="1"/>
</dbReference>
<evidence type="ECO:0000259" key="1">
    <source>
        <dbReference type="PROSITE" id="PS51186"/>
    </source>
</evidence>
<accession>A0ABS8BQ62</accession>
<dbReference type="InterPro" id="IPR016181">
    <property type="entry name" value="Acyl_CoA_acyltransferase"/>
</dbReference>
<dbReference type="Pfam" id="PF00583">
    <property type="entry name" value="Acetyltransf_1"/>
    <property type="match status" value="1"/>
</dbReference>
<dbReference type="Proteomes" id="UP001138961">
    <property type="component" value="Unassembled WGS sequence"/>
</dbReference>
<dbReference type="PROSITE" id="PS51186">
    <property type="entry name" value="GNAT"/>
    <property type="match status" value="1"/>
</dbReference>
<dbReference type="CDD" id="cd04301">
    <property type="entry name" value="NAT_SF"/>
    <property type="match status" value="1"/>
</dbReference>
<reference evidence="2" key="1">
    <citation type="submission" date="2021-10" db="EMBL/GenBank/DDBJ databases">
        <title>Loktanella gaetbuli sp. nov., isolated from a tidal flat.</title>
        <authorList>
            <person name="Park S."/>
            <person name="Yoon J.-H."/>
        </authorList>
    </citation>
    <scope>NUCLEOTIDE SEQUENCE</scope>
    <source>
        <strain evidence="2">TSTF-M6</strain>
    </source>
</reference>
<gene>
    <name evidence="2" type="ORF">LGQ03_01270</name>
</gene>
<organism evidence="2 3">
    <name type="scientific">Loktanella gaetbuli</name>
    <dbReference type="NCBI Taxonomy" id="2881335"/>
    <lineage>
        <taxon>Bacteria</taxon>
        <taxon>Pseudomonadati</taxon>
        <taxon>Pseudomonadota</taxon>
        <taxon>Alphaproteobacteria</taxon>
        <taxon>Rhodobacterales</taxon>
        <taxon>Roseobacteraceae</taxon>
        <taxon>Loktanella</taxon>
    </lineage>
</organism>
<protein>
    <submittedName>
        <fullName evidence="2">GNAT family N-acetyltransferase</fullName>
    </submittedName>
</protein>
<dbReference type="RefSeq" id="WP_226746932.1">
    <property type="nucleotide sequence ID" value="NZ_JAJATZ010000001.1"/>
</dbReference>
<sequence>MADRVLALMARYHEESGLPFDDAHRAMVAGPLLDGSPLGAIWLIGPARAPLGYVTVTFGWSVPHGGLVGWLEEVFIRPSVRGRGIGTEVLHAVTVNLQRAQLQAMHVILPNDDAGLARFCTRTGFRSVPSPRMMTDPL</sequence>
<dbReference type="EMBL" id="JAJATZ010000001">
    <property type="protein sequence ID" value="MCB5197861.1"/>
    <property type="molecule type" value="Genomic_DNA"/>
</dbReference>
<proteinExistence type="predicted"/>
<evidence type="ECO:0000313" key="3">
    <source>
        <dbReference type="Proteomes" id="UP001138961"/>
    </source>
</evidence>
<keyword evidence="3" id="KW-1185">Reference proteome</keyword>
<comment type="caution">
    <text evidence="2">The sequence shown here is derived from an EMBL/GenBank/DDBJ whole genome shotgun (WGS) entry which is preliminary data.</text>
</comment>